<dbReference type="SMART" id="SM00255">
    <property type="entry name" value="TIR"/>
    <property type="match status" value="1"/>
</dbReference>
<reference evidence="2 3" key="2">
    <citation type="submission" date="2020-09" db="EMBL/GenBank/DDBJ databases">
        <authorList>
            <person name="Chen F.-J."/>
            <person name="Lee Y.-T."/>
        </authorList>
    </citation>
    <scope>NUCLEOTIDE SEQUENCE [LARGE SCALE GENOMIC DNA]</scope>
    <source>
        <strain evidence="2 3">AS39</strain>
    </source>
</reference>
<dbReference type="EMBL" id="CP061646">
    <property type="protein sequence ID" value="QNX70763.1"/>
    <property type="molecule type" value="Genomic_DNA"/>
</dbReference>
<dbReference type="RefSeq" id="WP_191011657.1">
    <property type="nucleotide sequence ID" value="NZ_CP061646.1"/>
</dbReference>
<dbReference type="InterPro" id="IPR035897">
    <property type="entry name" value="Toll_tir_struct_dom_sf"/>
</dbReference>
<dbReference type="InterPro" id="IPR000157">
    <property type="entry name" value="TIR_dom"/>
</dbReference>
<dbReference type="PROSITE" id="PS50104">
    <property type="entry name" value="TIR"/>
    <property type="match status" value="1"/>
</dbReference>
<keyword evidence="2" id="KW-0675">Receptor</keyword>
<dbReference type="GO" id="GO:0007165">
    <property type="term" value="P:signal transduction"/>
    <property type="evidence" value="ECO:0007669"/>
    <property type="project" value="InterPro"/>
</dbReference>
<evidence type="ECO:0000259" key="1">
    <source>
        <dbReference type="PROSITE" id="PS50104"/>
    </source>
</evidence>
<dbReference type="AlphaFoldDB" id="A0A7H2V330"/>
<sequence length="159" mass="18475">MTEKTKIFISYSHKNENHFLALMAHLNAIAKYNNLEIFTDQIVDIGQDLDETIQNNLKNAHMVVCIVSTDYLNSDYCVRKELEIAVEKQVIDNTKIFPIIAEECIWKRTYFGNIKCAPKDGVPVSKYENIESTYLTIVDQLMNQIERNREVEAEKKKRA</sequence>
<reference evidence="3" key="1">
    <citation type="submission" date="2020-09" db="EMBL/GenBank/DDBJ databases">
        <title>Clinical and molecular characterization of Acinetobacter seifertii in Taiwan.</title>
        <authorList>
            <person name="Li L.-H."/>
            <person name="Yang Y.-S."/>
            <person name="Sun J.-R."/>
            <person name="Huang T.-W."/>
            <person name="Huang W.-C."/>
            <person name="Wang Y.-C."/>
            <person name="Kuo T.-H."/>
            <person name="Kuo S.-C."/>
            <person name="Chen T.-L."/>
        </authorList>
    </citation>
    <scope>NUCLEOTIDE SEQUENCE [LARGE SCALE GENOMIC DNA]</scope>
    <source>
        <strain evidence="3">AS39</strain>
    </source>
</reference>
<evidence type="ECO:0000313" key="2">
    <source>
        <dbReference type="EMBL" id="QNX70763.1"/>
    </source>
</evidence>
<evidence type="ECO:0000313" key="3">
    <source>
        <dbReference type="Proteomes" id="UP000516666"/>
    </source>
</evidence>
<proteinExistence type="predicted"/>
<organism evidence="2 3">
    <name type="scientific">Acinetobacter seifertii</name>
    <dbReference type="NCBI Taxonomy" id="1530123"/>
    <lineage>
        <taxon>Bacteria</taxon>
        <taxon>Pseudomonadati</taxon>
        <taxon>Pseudomonadota</taxon>
        <taxon>Gammaproteobacteria</taxon>
        <taxon>Moraxellales</taxon>
        <taxon>Moraxellaceae</taxon>
        <taxon>Acinetobacter</taxon>
        <taxon>Acinetobacter calcoaceticus/baumannii complex</taxon>
    </lineage>
</organism>
<dbReference type="Gene3D" id="3.40.50.10140">
    <property type="entry name" value="Toll/interleukin-1 receptor homology (TIR) domain"/>
    <property type="match status" value="1"/>
</dbReference>
<dbReference type="Proteomes" id="UP000516666">
    <property type="component" value="Chromosome"/>
</dbReference>
<name>A0A7H2V330_9GAMM</name>
<dbReference type="SUPFAM" id="SSF52200">
    <property type="entry name" value="Toll/Interleukin receptor TIR domain"/>
    <property type="match status" value="1"/>
</dbReference>
<gene>
    <name evidence="2" type="ORF">IC776_09640</name>
</gene>
<dbReference type="Pfam" id="PF13676">
    <property type="entry name" value="TIR_2"/>
    <property type="match status" value="1"/>
</dbReference>
<accession>A0A7H2V330</accession>
<feature type="domain" description="TIR" evidence="1">
    <location>
        <begin position="3"/>
        <end position="145"/>
    </location>
</feature>
<protein>
    <submittedName>
        <fullName evidence="2">Toll/interleukin-1 receptor domain-containing protein</fullName>
    </submittedName>
</protein>